<proteinExistence type="predicted"/>
<feature type="non-terminal residue" evidence="1">
    <location>
        <position position="1"/>
    </location>
</feature>
<evidence type="ECO:0000313" key="1">
    <source>
        <dbReference type="EMBL" id="SVE62947.1"/>
    </source>
</evidence>
<feature type="non-terminal residue" evidence="1">
    <location>
        <position position="228"/>
    </location>
</feature>
<name>A0A383F1B4_9ZZZZ</name>
<sequence>CEDCAYDWSAYGSECCDTAWGDFGIDCATLEGTYGWDCSGCECPGDYVYSCEDDGLITCGDGSCVDNADDCPDCSNYTLVVGGGSYDSEMGWALDDADGNLLYTAGCDNPNAYGICEGGGNGTFELCLSEGFYSFYGYDSWGDGWNGGYWEIFDADGNSAAGGPEYTITEDNYYGWGWGWGLCLGACGCTWEDASNYDPDATIEDWSCELGPGADCGYWGAPGAFAGC</sequence>
<organism evidence="1">
    <name type="scientific">marine metagenome</name>
    <dbReference type="NCBI Taxonomy" id="408172"/>
    <lineage>
        <taxon>unclassified sequences</taxon>
        <taxon>metagenomes</taxon>
        <taxon>ecological metagenomes</taxon>
    </lineage>
</organism>
<reference evidence="1" key="1">
    <citation type="submission" date="2018-05" db="EMBL/GenBank/DDBJ databases">
        <authorList>
            <person name="Lanie J.A."/>
            <person name="Ng W.-L."/>
            <person name="Kazmierczak K.M."/>
            <person name="Andrzejewski T.M."/>
            <person name="Davidsen T.M."/>
            <person name="Wayne K.J."/>
            <person name="Tettelin H."/>
            <person name="Glass J.I."/>
            <person name="Rusch D."/>
            <person name="Podicherti R."/>
            <person name="Tsui H.-C.T."/>
            <person name="Winkler M.E."/>
        </authorList>
    </citation>
    <scope>NUCLEOTIDE SEQUENCE</scope>
</reference>
<dbReference type="EMBL" id="UINC01230708">
    <property type="protein sequence ID" value="SVE62947.1"/>
    <property type="molecule type" value="Genomic_DNA"/>
</dbReference>
<gene>
    <name evidence="1" type="ORF">METZ01_LOCUS515801</name>
</gene>
<accession>A0A383F1B4</accession>
<dbReference type="AlphaFoldDB" id="A0A383F1B4"/>
<protein>
    <submittedName>
        <fullName evidence="1">Uncharacterized protein</fullName>
    </submittedName>
</protein>